<name>C1B448_RHOOB</name>
<evidence type="ECO:0000259" key="18">
    <source>
        <dbReference type="Pfam" id="PF07992"/>
    </source>
</evidence>
<dbReference type="GO" id="GO:0006103">
    <property type="term" value="P:2-oxoglutarate metabolic process"/>
    <property type="evidence" value="ECO:0007669"/>
    <property type="project" value="TreeGrafter"/>
</dbReference>
<feature type="active site" description="Proton acceptor" evidence="13">
    <location>
        <position position="434"/>
    </location>
</feature>
<feature type="disulfide bond" description="Redox-active" evidence="15">
    <location>
        <begin position="43"/>
        <end position="48"/>
    </location>
</feature>
<feature type="binding site" evidence="14">
    <location>
        <begin position="175"/>
        <end position="182"/>
    </location>
    <ligand>
        <name>NAD(+)</name>
        <dbReference type="ChEBI" id="CHEBI:57540"/>
    </ligand>
</feature>
<evidence type="ECO:0000256" key="8">
    <source>
        <dbReference type="ARBA" id="ARBA00023002"/>
    </source>
</evidence>
<evidence type="ECO:0000256" key="14">
    <source>
        <dbReference type="PIRSR" id="PIRSR000350-3"/>
    </source>
</evidence>
<dbReference type="PANTHER" id="PTHR22912">
    <property type="entry name" value="DISULFIDE OXIDOREDUCTASE"/>
    <property type="match status" value="1"/>
</dbReference>
<evidence type="ECO:0000256" key="11">
    <source>
        <dbReference type="ARBA" id="ARBA00023284"/>
    </source>
</evidence>
<evidence type="ECO:0000256" key="6">
    <source>
        <dbReference type="ARBA" id="ARBA00022630"/>
    </source>
</evidence>
<evidence type="ECO:0000256" key="12">
    <source>
        <dbReference type="ARBA" id="ARBA00049187"/>
    </source>
</evidence>
<dbReference type="GO" id="GO:0004148">
    <property type="term" value="F:dihydrolipoyl dehydrogenase (NADH) activity"/>
    <property type="evidence" value="ECO:0007669"/>
    <property type="project" value="UniProtKB-EC"/>
</dbReference>
<evidence type="ECO:0000256" key="1">
    <source>
        <dbReference type="ARBA" id="ARBA00004496"/>
    </source>
</evidence>
<gene>
    <name evidence="19" type="primary">lpd</name>
    <name evidence="19" type="ordered locus">ROP_26490</name>
</gene>
<organism evidence="19 20">
    <name type="scientific">Rhodococcus opacus (strain B4)</name>
    <dbReference type="NCBI Taxonomy" id="632772"/>
    <lineage>
        <taxon>Bacteria</taxon>
        <taxon>Bacillati</taxon>
        <taxon>Actinomycetota</taxon>
        <taxon>Actinomycetes</taxon>
        <taxon>Mycobacteriales</taxon>
        <taxon>Nocardiaceae</taxon>
        <taxon>Rhodococcus</taxon>
    </lineage>
</organism>
<comment type="miscellaneous">
    <text evidence="16">The active site is a redox-active disulfide bond.</text>
</comment>
<dbReference type="Gene3D" id="3.50.50.60">
    <property type="entry name" value="FAD/NAD(P)-binding domain"/>
    <property type="match status" value="2"/>
</dbReference>
<dbReference type="PRINTS" id="PR00368">
    <property type="entry name" value="FADPNR"/>
</dbReference>
<feature type="domain" description="Pyridine nucleotide-disulphide oxidoreductase dimerisation" evidence="17">
    <location>
        <begin position="337"/>
        <end position="444"/>
    </location>
</feature>
<feature type="binding site" evidence="14">
    <location>
        <position position="302"/>
    </location>
    <ligand>
        <name>FAD</name>
        <dbReference type="ChEBI" id="CHEBI:57692"/>
    </ligand>
</feature>
<dbReference type="Gene3D" id="3.30.390.30">
    <property type="match status" value="1"/>
</dbReference>
<evidence type="ECO:0000256" key="5">
    <source>
        <dbReference type="ARBA" id="ARBA00022490"/>
    </source>
</evidence>
<dbReference type="PROSITE" id="PS00076">
    <property type="entry name" value="PYRIDINE_REDOX_1"/>
    <property type="match status" value="1"/>
</dbReference>
<dbReference type="InterPro" id="IPR023753">
    <property type="entry name" value="FAD/NAD-binding_dom"/>
</dbReference>
<evidence type="ECO:0000256" key="13">
    <source>
        <dbReference type="PIRSR" id="PIRSR000350-2"/>
    </source>
</evidence>
<dbReference type="InterPro" id="IPR050151">
    <property type="entry name" value="Class-I_Pyr_Nuc-Dis_Oxidored"/>
</dbReference>
<keyword evidence="6 16" id="KW-0285">Flavoprotein</keyword>
<dbReference type="PANTHER" id="PTHR22912:SF217">
    <property type="entry name" value="DIHYDROLIPOYL DEHYDROGENASE"/>
    <property type="match status" value="1"/>
</dbReference>
<dbReference type="GO" id="GO:0005737">
    <property type="term" value="C:cytoplasm"/>
    <property type="evidence" value="ECO:0007669"/>
    <property type="project" value="UniProtKB-SubCell"/>
</dbReference>
<evidence type="ECO:0000256" key="10">
    <source>
        <dbReference type="ARBA" id="ARBA00023157"/>
    </source>
</evidence>
<feature type="binding site" evidence="14">
    <location>
        <position position="198"/>
    </location>
    <ligand>
        <name>NAD(+)</name>
        <dbReference type="ChEBI" id="CHEBI:57540"/>
    </ligand>
</feature>
<dbReference type="PATRIC" id="fig|632772.20.peg.2771"/>
<keyword evidence="5" id="KW-0963">Cytoplasm</keyword>
<dbReference type="RefSeq" id="WP_012689852.1">
    <property type="nucleotide sequence ID" value="NC_012522.1"/>
</dbReference>
<dbReference type="Proteomes" id="UP000002212">
    <property type="component" value="Chromosome"/>
</dbReference>
<keyword evidence="9 14" id="KW-0520">NAD</keyword>
<comment type="subcellular location">
    <subcellularLocation>
        <location evidence="1">Cytoplasm</location>
    </subcellularLocation>
</comment>
<comment type="cofactor">
    <cofactor evidence="14 16">
        <name>FAD</name>
        <dbReference type="ChEBI" id="CHEBI:57692"/>
    </cofactor>
    <text evidence="14 16">Binds 1 FAD per subunit.</text>
</comment>
<proteinExistence type="inferred from homology"/>
<dbReference type="InterPro" id="IPR004099">
    <property type="entry name" value="Pyr_nucl-diS_OxRdtase_dimer"/>
</dbReference>
<dbReference type="FunFam" id="3.30.390.30:FF:000001">
    <property type="entry name" value="Dihydrolipoyl dehydrogenase"/>
    <property type="match status" value="1"/>
</dbReference>
<feature type="domain" description="FAD/NAD(P)-binding" evidence="18">
    <location>
        <begin position="7"/>
        <end position="317"/>
    </location>
</feature>
<dbReference type="Pfam" id="PF07992">
    <property type="entry name" value="Pyr_redox_2"/>
    <property type="match status" value="1"/>
</dbReference>
<evidence type="ECO:0000256" key="7">
    <source>
        <dbReference type="ARBA" id="ARBA00022827"/>
    </source>
</evidence>
<accession>C1B448</accession>
<keyword evidence="8 16" id="KW-0560">Oxidoreductase</keyword>
<feature type="binding site" evidence="14">
    <location>
        <begin position="139"/>
        <end position="141"/>
    </location>
    <ligand>
        <name>FAD</name>
        <dbReference type="ChEBI" id="CHEBI:57692"/>
    </ligand>
</feature>
<evidence type="ECO:0000313" key="19">
    <source>
        <dbReference type="EMBL" id="BAH50896.1"/>
    </source>
</evidence>
<dbReference type="NCBIfam" id="TIGR01350">
    <property type="entry name" value="lipoamide_DH"/>
    <property type="match status" value="1"/>
</dbReference>
<dbReference type="HOGENOM" id="CLU_016755_0_2_11"/>
<dbReference type="InterPro" id="IPR012999">
    <property type="entry name" value="Pyr_OxRdtase_I_AS"/>
</dbReference>
<reference evidence="19 20" key="1">
    <citation type="submission" date="2009-03" db="EMBL/GenBank/DDBJ databases">
        <title>Comparison of the complete genome sequences of Rhodococcus erythropolis PR4 and Rhodococcus opacus B4.</title>
        <authorList>
            <person name="Takarada H."/>
            <person name="Sekine M."/>
            <person name="Hosoyama A."/>
            <person name="Yamada R."/>
            <person name="Fujisawa T."/>
            <person name="Omata S."/>
            <person name="Shimizu A."/>
            <person name="Tsukatani N."/>
            <person name="Tanikawa S."/>
            <person name="Fujita N."/>
            <person name="Harayama S."/>
        </authorList>
    </citation>
    <scope>NUCLEOTIDE SEQUENCE [LARGE SCALE GENOMIC DNA]</scope>
    <source>
        <strain evidence="19 20">B4</strain>
    </source>
</reference>
<dbReference type="OrthoDB" id="9800167at2"/>
<dbReference type="InterPro" id="IPR006258">
    <property type="entry name" value="Lipoamide_DH"/>
</dbReference>
<dbReference type="PRINTS" id="PR00411">
    <property type="entry name" value="PNDRDTASEI"/>
</dbReference>
<evidence type="ECO:0000256" key="15">
    <source>
        <dbReference type="PIRSR" id="PIRSR000350-4"/>
    </source>
</evidence>
<dbReference type="Pfam" id="PF02852">
    <property type="entry name" value="Pyr_redox_dim"/>
    <property type="match status" value="1"/>
</dbReference>
<feature type="binding site" evidence="14">
    <location>
        <position position="262"/>
    </location>
    <ligand>
        <name>NAD(+)</name>
        <dbReference type="ChEBI" id="CHEBI:57540"/>
    </ligand>
</feature>
<dbReference type="AlphaFoldDB" id="C1B448"/>
<evidence type="ECO:0000259" key="17">
    <source>
        <dbReference type="Pfam" id="PF02852"/>
    </source>
</evidence>
<evidence type="ECO:0000256" key="16">
    <source>
        <dbReference type="RuleBase" id="RU003692"/>
    </source>
</evidence>
<dbReference type="GO" id="GO:0050660">
    <property type="term" value="F:flavin adenine dinucleotide binding"/>
    <property type="evidence" value="ECO:0007669"/>
    <property type="project" value="InterPro"/>
</dbReference>
<dbReference type="STRING" id="632772.ROP_26490"/>
<dbReference type="PIRSF" id="PIRSF000350">
    <property type="entry name" value="Mercury_reductase_MerA"/>
    <property type="match status" value="1"/>
</dbReference>
<feature type="binding site" evidence="14">
    <location>
        <position position="115"/>
    </location>
    <ligand>
        <name>FAD</name>
        <dbReference type="ChEBI" id="CHEBI:57692"/>
    </ligand>
</feature>
<evidence type="ECO:0000256" key="9">
    <source>
        <dbReference type="ARBA" id="ARBA00023027"/>
    </source>
</evidence>
<dbReference type="KEGG" id="rop:ROP_26490"/>
<dbReference type="EMBL" id="AP011115">
    <property type="protein sequence ID" value="BAH50896.1"/>
    <property type="molecule type" value="Genomic_DNA"/>
</dbReference>
<keyword evidence="10" id="KW-1015">Disulfide bond</keyword>
<keyword evidence="11 16" id="KW-0676">Redox-active center</keyword>
<evidence type="ECO:0000256" key="3">
    <source>
        <dbReference type="ARBA" id="ARBA00012608"/>
    </source>
</evidence>
<feature type="binding site" evidence="14">
    <location>
        <position position="52"/>
    </location>
    <ligand>
        <name>FAD</name>
        <dbReference type="ChEBI" id="CHEBI:57692"/>
    </ligand>
</feature>
<sequence length="457" mass="47589">MSHRTADVVILGGGSGGYAAAIRSAELGRSVILIEENELGGTCLHQGCIPTKALLHSAEVADSARTASQFGVDVTFGGVDLEKVLSYQNTIITRLHKGLQGLVDSYGITVVNGRGRLVGPNGVEVDGELITGAAVVLATGSSPKTLPGISIGGRVVTSDEALVLPSVPKKAIILGGGVIGVEFASVWASFGTSVTIVEAMSRLVPNEDETVSKYLERAFRRRKIAAKTGVRVTDVTQDDNSVSVTLDSGDVLDADVVLVAVGRGPNTSSMGYEETGVVLDRGFVVTSDRLRTTVPNVYAVGDIVPGLQLAHRGFQQGIFVAEEIAGLRPDVIDETGIPRVTYSHPEVASVGLTETAAREKFGDEIRTVVHDLAGNGKSQILKTSGAVKLVVAPDGVVVGVHMVGDRVGELIGEAQLLYNFEVDAAQAAKYVHAHPTQGEALGEALMAVAGKPLHVHG</sequence>
<keyword evidence="7 14" id="KW-0274">FAD</keyword>
<evidence type="ECO:0000256" key="2">
    <source>
        <dbReference type="ARBA" id="ARBA00007532"/>
    </source>
</evidence>
<dbReference type="InterPro" id="IPR001100">
    <property type="entry name" value="Pyr_nuc-diS_OxRdtase"/>
</dbReference>
<dbReference type="InterPro" id="IPR036188">
    <property type="entry name" value="FAD/NAD-bd_sf"/>
</dbReference>
<dbReference type="EC" id="1.8.1.4" evidence="3 16"/>
<evidence type="ECO:0000256" key="4">
    <source>
        <dbReference type="ARBA" id="ARBA00016961"/>
    </source>
</evidence>
<protein>
    <recommendedName>
        <fullName evidence="4 16">Dihydrolipoyl dehydrogenase</fullName>
        <ecNumber evidence="3 16">1.8.1.4</ecNumber>
    </recommendedName>
</protein>
<evidence type="ECO:0000313" key="20">
    <source>
        <dbReference type="Proteomes" id="UP000002212"/>
    </source>
</evidence>
<dbReference type="SUPFAM" id="SSF55424">
    <property type="entry name" value="FAD/NAD-linked reductases, dimerisation (C-terminal) domain"/>
    <property type="match status" value="1"/>
</dbReference>
<comment type="catalytic activity">
    <reaction evidence="12 16">
        <text>N(6)-[(R)-dihydrolipoyl]-L-lysyl-[protein] + NAD(+) = N(6)-[(R)-lipoyl]-L-lysyl-[protein] + NADH + H(+)</text>
        <dbReference type="Rhea" id="RHEA:15045"/>
        <dbReference type="Rhea" id="RHEA-COMP:10474"/>
        <dbReference type="Rhea" id="RHEA-COMP:10475"/>
        <dbReference type="ChEBI" id="CHEBI:15378"/>
        <dbReference type="ChEBI" id="CHEBI:57540"/>
        <dbReference type="ChEBI" id="CHEBI:57945"/>
        <dbReference type="ChEBI" id="CHEBI:83099"/>
        <dbReference type="ChEBI" id="CHEBI:83100"/>
        <dbReference type="EC" id="1.8.1.4"/>
    </reaction>
</comment>
<dbReference type="SUPFAM" id="SSF51905">
    <property type="entry name" value="FAD/NAD(P)-binding domain"/>
    <property type="match status" value="1"/>
</dbReference>
<dbReference type="InterPro" id="IPR016156">
    <property type="entry name" value="FAD/NAD-linked_Rdtase_dimer_sf"/>
</dbReference>
<keyword evidence="14" id="KW-0547">Nucleotide-binding</keyword>
<comment type="similarity">
    <text evidence="2 16">Belongs to the class-I pyridine nucleotide-disulfide oxidoreductase family.</text>
</comment>